<dbReference type="AlphaFoldDB" id="A0A1H9U0J9"/>
<gene>
    <name evidence="1" type="ORF">SAMN05518684_106201</name>
</gene>
<dbReference type="STRING" id="1601833.SAMN05518684_106201"/>
<dbReference type="OrthoDB" id="2969159at2"/>
<accession>A0A1H9U0J9</accession>
<reference evidence="2" key="1">
    <citation type="submission" date="2016-10" db="EMBL/GenBank/DDBJ databases">
        <authorList>
            <person name="Varghese N."/>
            <person name="Submissions S."/>
        </authorList>
    </citation>
    <scope>NUCLEOTIDE SEQUENCE [LARGE SCALE GENOMIC DNA]</scope>
    <source>
        <strain evidence="2">S9</strain>
    </source>
</reference>
<evidence type="ECO:0000313" key="1">
    <source>
        <dbReference type="EMBL" id="SES02697.1"/>
    </source>
</evidence>
<dbReference type="InterPro" id="IPR019612">
    <property type="entry name" value="Minor_capsid_put"/>
</dbReference>
<dbReference type="RefSeq" id="WP_093050942.1">
    <property type="nucleotide sequence ID" value="NZ_FOGT01000006.1"/>
</dbReference>
<dbReference type="Proteomes" id="UP000198571">
    <property type="component" value="Unassembled WGS sequence"/>
</dbReference>
<sequence length="112" mass="13292">MFIKPMPKQLLIHSVKYEKYLGEDDWSGGENYGDPVTIDLVRVQWSTDLNRNNNATDVFYQAMMFYDMTHSKPKNIEWVENSKITIDGQTMYIKEVHPIYTTKLHHYELMLT</sequence>
<organism evidence="1 2">
    <name type="scientific">Salipaludibacillus aurantiacus</name>
    <dbReference type="NCBI Taxonomy" id="1601833"/>
    <lineage>
        <taxon>Bacteria</taxon>
        <taxon>Bacillati</taxon>
        <taxon>Bacillota</taxon>
        <taxon>Bacilli</taxon>
        <taxon>Bacillales</taxon>
        <taxon>Bacillaceae</taxon>
    </lineage>
</organism>
<proteinExistence type="predicted"/>
<protein>
    <submittedName>
        <fullName evidence="1">Minor capsid protein</fullName>
    </submittedName>
</protein>
<dbReference type="EMBL" id="FOGT01000006">
    <property type="protein sequence ID" value="SES02697.1"/>
    <property type="molecule type" value="Genomic_DNA"/>
</dbReference>
<name>A0A1H9U0J9_9BACI</name>
<evidence type="ECO:0000313" key="2">
    <source>
        <dbReference type="Proteomes" id="UP000198571"/>
    </source>
</evidence>
<dbReference type="Pfam" id="PF10665">
    <property type="entry name" value="Minor_capsid_1"/>
    <property type="match status" value="1"/>
</dbReference>
<keyword evidence="2" id="KW-1185">Reference proteome</keyword>